<dbReference type="GO" id="GO:0004601">
    <property type="term" value="F:peroxidase activity"/>
    <property type="evidence" value="ECO:0007669"/>
    <property type="project" value="InterPro"/>
</dbReference>
<dbReference type="SUPFAM" id="SSF48113">
    <property type="entry name" value="Heme-dependent peroxidases"/>
    <property type="match status" value="1"/>
</dbReference>
<dbReference type="InterPro" id="IPR010255">
    <property type="entry name" value="Haem_peroxidase_sf"/>
</dbReference>
<dbReference type="EMBL" id="SACL01000009">
    <property type="protein sequence ID" value="RVT91825.1"/>
    <property type="molecule type" value="Genomic_DNA"/>
</dbReference>
<dbReference type="GO" id="GO:0006979">
    <property type="term" value="P:response to oxidative stress"/>
    <property type="evidence" value="ECO:0007669"/>
    <property type="project" value="InterPro"/>
</dbReference>
<organism evidence="2 3">
    <name type="scientific">Rhodovarius crocodyli</name>
    <dbReference type="NCBI Taxonomy" id="1979269"/>
    <lineage>
        <taxon>Bacteria</taxon>
        <taxon>Pseudomonadati</taxon>
        <taxon>Pseudomonadota</taxon>
        <taxon>Alphaproteobacteria</taxon>
        <taxon>Acetobacterales</taxon>
        <taxon>Roseomonadaceae</taxon>
        <taxon>Rhodovarius</taxon>
    </lineage>
</organism>
<proteinExistence type="predicted"/>
<dbReference type="Gene3D" id="1.10.640.10">
    <property type="entry name" value="Haem peroxidase domain superfamily, animal type"/>
    <property type="match status" value="1"/>
</dbReference>
<name>A0A437M2P3_9PROT</name>
<gene>
    <name evidence="2" type="ORF">EOD42_21160</name>
</gene>
<feature type="region of interest" description="Disordered" evidence="1">
    <location>
        <begin position="1"/>
        <end position="23"/>
    </location>
</feature>
<protein>
    <recommendedName>
        <fullName evidence="4">Peroxidase</fullName>
    </recommendedName>
</protein>
<evidence type="ECO:0000256" key="1">
    <source>
        <dbReference type="SAM" id="MobiDB-lite"/>
    </source>
</evidence>
<dbReference type="GO" id="GO:0020037">
    <property type="term" value="F:heme binding"/>
    <property type="evidence" value="ECO:0007669"/>
    <property type="project" value="InterPro"/>
</dbReference>
<dbReference type="Proteomes" id="UP000282957">
    <property type="component" value="Unassembled WGS sequence"/>
</dbReference>
<dbReference type="AlphaFoldDB" id="A0A437M2P3"/>
<dbReference type="OrthoDB" id="105077at2"/>
<keyword evidence="3" id="KW-1185">Reference proteome</keyword>
<sequence length="495" mass="53241">MQGLHGGAPPAGGATPGRLDRMPPGYRHILPHGPNLAQERHPSDRLARLATRISVERQRENPDIPAGYTYFLQFVTHDCVFTDIPFWAAEAAGEPPGNERLRALNLDTLHGGGPTSCPHAYVPARDRALMRLGCPAATAARDVPRISPESGGPLTDTLLADPRNDDNALLGQMTVLFHIAHNVVVGLEGGLFAPARARLRALYRRLIREDLMPRILAPEILAYYQGGGATLNEAHSEEVPIEASHGVFRVAHAMVRETYNVNEPAPAEGLPLAESLRHSAARYPKLLPMPATWIARWSNFFDGLGRPAQRAMRFAPCYAPPLQTASFFPAVDATGRAGLHYRDMLSAEAGSLWSLEDLIEDMVGHHFGKDDPRSKALNAGPLGTPDARRKAMLDWLLNDGRPGALDSEDAARIAADPPMPFWLMLEGLVAGGGTRLGPLGSIILAETFYPNLNDAQAADEAALAGSPLGAIHDMAGLIQFLAAQPGLQGATPPFI</sequence>
<evidence type="ECO:0000313" key="3">
    <source>
        <dbReference type="Proteomes" id="UP000282957"/>
    </source>
</evidence>
<dbReference type="RefSeq" id="WP_127789572.1">
    <property type="nucleotide sequence ID" value="NZ_SACL01000009.1"/>
</dbReference>
<feature type="compositionally biased region" description="Gly residues" evidence="1">
    <location>
        <begin position="1"/>
        <end position="10"/>
    </location>
</feature>
<accession>A0A437M2P3</accession>
<evidence type="ECO:0000313" key="2">
    <source>
        <dbReference type="EMBL" id="RVT91825.1"/>
    </source>
</evidence>
<reference evidence="2 3" key="1">
    <citation type="submission" date="2019-01" db="EMBL/GenBank/DDBJ databases">
        <authorList>
            <person name="Chen W.-M."/>
        </authorList>
    </citation>
    <scope>NUCLEOTIDE SEQUENCE [LARGE SCALE GENOMIC DNA]</scope>
    <source>
        <strain evidence="2 3">CCP-6</strain>
    </source>
</reference>
<evidence type="ECO:0008006" key="4">
    <source>
        <dbReference type="Google" id="ProtNLM"/>
    </source>
</evidence>
<comment type="caution">
    <text evidence="2">The sequence shown here is derived from an EMBL/GenBank/DDBJ whole genome shotgun (WGS) entry which is preliminary data.</text>
</comment>
<dbReference type="InterPro" id="IPR037120">
    <property type="entry name" value="Haem_peroxidase_sf_animal"/>
</dbReference>